<name>A0A4R8VFN6_9MICO</name>
<keyword evidence="4" id="KW-1185">Reference proteome</keyword>
<proteinExistence type="predicted"/>
<dbReference type="Proteomes" id="UP000298252">
    <property type="component" value="Unassembled WGS sequence"/>
</dbReference>
<gene>
    <name evidence="2" type="ORF">E3O21_04120</name>
    <name evidence="1" type="ORF">SAMN05216368_102236</name>
</gene>
<dbReference type="STRING" id="1424659.SAMN05216368_102236"/>
<evidence type="ECO:0000313" key="2">
    <source>
        <dbReference type="EMBL" id="TFB81052.1"/>
    </source>
</evidence>
<sequence length="85" mass="8456">MPVIKNFAAPTSIAAGLHTLQVVGLAPNGSTRVLDLGVRVVEPASASSLAKTGVDLGSVLGGALLVLLAGLAETGLQRRRVVATA</sequence>
<evidence type="ECO:0000313" key="1">
    <source>
        <dbReference type="EMBL" id="SDM78644.1"/>
    </source>
</evidence>
<reference evidence="2 4" key="2">
    <citation type="submission" date="2019-03" db="EMBL/GenBank/DDBJ databases">
        <title>Genomics of glacier-inhabiting Cryobacterium strains.</title>
        <authorList>
            <person name="Liu Q."/>
            <person name="Xin Y.-H."/>
        </authorList>
    </citation>
    <scope>NUCLEOTIDE SEQUENCE [LARGE SCALE GENOMIC DNA]</scope>
    <source>
        <strain evidence="2 4">Hh8</strain>
    </source>
</reference>
<dbReference type="RefSeq" id="WP_092339226.1">
    <property type="nucleotide sequence ID" value="NZ_FNIB01000002.1"/>
</dbReference>
<evidence type="ECO:0000313" key="3">
    <source>
        <dbReference type="Proteomes" id="UP000199639"/>
    </source>
</evidence>
<organism evidence="1 3">
    <name type="scientific">Cryobacterium flavum</name>
    <dbReference type="NCBI Taxonomy" id="1424659"/>
    <lineage>
        <taxon>Bacteria</taxon>
        <taxon>Bacillati</taxon>
        <taxon>Actinomycetota</taxon>
        <taxon>Actinomycetes</taxon>
        <taxon>Micrococcales</taxon>
        <taxon>Microbacteriaceae</taxon>
        <taxon>Cryobacterium</taxon>
    </lineage>
</organism>
<evidence type="ECO:0000313" key="4">
    <source>
        <dbReference type="Proteomes" id="UP000298252"/>
    </source>
</evidence>
<reference evidence="1 3" key="1">
    <citation type="submission" date="2016-10" db="EMBL/GenBank/DDBJ databases">
        <authorList>
            <person name="Varghese N."/>
            <person name="Submissions S."/>
        </authorList>
    </citation>
    <scope>NUCLEOTIDE SEQUENCE [LARGE SCALE GENOMIC DNA]</scope>
    <source>
        <strain evidence="1 3">CGMCC 1.11215</strain>
    </source>
</reference>
<accession>A0A4R8VFN6</accession>
<dbReference type="EMBL" id="FNIB01000002">
    <property type="protein sequence ID" value="SDM78644.1"/>
    <property type="molecule type" value="Genomic_DNA"/>
</dbReference>
<dbReference type="AlphaFoldDB" id="A0A4R8VFN6"/>
<protein>
    <submittedName>
        <fullName evidence="1">Uncharacterized protein</fullName>
    </submittedName>
</protein>
<dbReference type="EMBL" id="SOFD01000009">
    <property type="protein sequence ID" value="TFB81052.1"/>
    <property type="molecule type" value="Genomic_DNA"/>
</dbReference>
<dbReference type="Proteomes" id="UP000199639">
    <property type="component" value="Unassembled WGS sequence"/>
</dbReference>